<name>A0ABQ1RSM8_9MICO</name>
<dbReference type="RefSeq" id="WP_188436414.1">
    <property type="nucleotide sequence ID" value="NZ_BMCM01000003.1"/>
</dbReference>
<feature type="transmembrane region" description="Helical" evidence="2">
    <location>
        <begin position="40"/>
        <end position="61"/>
    </location>
</feature>
<feature type="compositionally biased region" description="Polar residues" evidence="1">
    <location>
        <begin position="108"/>
        <end position="117"/>
    </location>
</feature>
<feature type="region of interest" description="Disordered" evidence="1">
    <location>
        <begin position="93"/>
        <end position="117"/>
    </location>
</feature>
<keyword evidence="2" id="KW-1133">Transmembrane helix</keyword>
<dbReference type="Proteomes" id="UP000629365">
    <property type="component" value="Unassembled WGS sequence"/>
</dbReference>
<sequence length="117" mass="12627">MKPLLPTSIGGLALGVVVVSIAVSSWPKSYSFLAADPTPNIVGLTIGSALISIGVLAALLYMHAEAVGSNMETALTNHENRLRFEERERIERDERIRVRQARPEPTEQDTAALSSEG</sequence>
<protein>
    <submittedName>
        <fullName evidence="3">Uncharacterized protein</fullName>
    </submittedName>
</protein>
<evidence type="ECO:0000313" key="3">
    <source>
        <dbReference type="EMBL" id="GGD76814.1"/>
    </source>
</evidence>
<dbReference type="EMBL" id="BMCM01000003">
    <property type="protein sequence ID" value="GGD76814.1"/>
    <property type="molecule type" value="Genomic_DNA"/>
</dbReference>
<gene>
    <name evidence="3" type="ORF">GCM10007269_19670</name>
</gene>
<accession>A0ABQ1RSM8</accession>
<proteinExistence type="predicted"/>
<comment type="caution">
    <text evidence="3">The sequence shown here is derived from an EMBL/GenBank/DDBJ whole genome shotgun (WGS) entry which is preliminary data.</text>
</comment>
<organism evidence="3 4">
    <name type="scientific">Microbacterium murale</name>
    <dbReference type="NCBI Taxonomy" id="1081040"/>
    <lineage>
        <taxon>Bacteria</taxon>
        <taxon>Bacillati</taxon>
        <taxon>Actinomycetota</taxon>
        <taxon>Actinomycetes</taxon>
        <taxon>Micrococcales</taxon>
        <taxon>Microbacteriaceae</taxon>
        <taxon>Microbacterium</taxon>
    </lineage>
</organism>
<keyword evidence="2" id="KW-0472">Membrane</keyword>
<feature type="compositionally biased region" description="Basic and acidic residues" evidence="1">
    <location>
        <begin position="93"/>
        <end position="105"/>
    </location>
</feature>
<reference evidence="4" key="1">
    <citation type="journal article" date="2019" name="Int. J. Syst. Evol. Microbiol.">
        <title>The Global Catalogue of Microorganisms (GCM) 10K type strain sequencing project: providing services to taxonomists for standard genome sequencing and annotation.</title>
        <authorList>
            <consortium name="The Broad Institute Genomics Platform"/>
            <consortium name="The Broad Institute Genome Sequencing Center for Infectious Disease"/>
            <person name="Wu L."/>
            <person name="Ma J."/>
        </authorList>
    </citation>
    <scope>NUCLEOTIDE SEQUENCE [LARGE SCALE GENOMIC DNA]</scope>
    <source>
        <strain evidence="4">CCM 7640</strain>
    </source>
</reference>
<keyword evidence="2" id="KW-0812">Transmembrane</keyword>
<evidence type="ECO:0000256" key="2">
    <source>
        <dbReference type="SAM" id="Phobius"/>
    </source>
</evidence>
<keyword evidence="4" id="KW-1185">Reference proteome</keyword>
<evidence type="ECO:0000256" key="1">
    <source>
        <dbReference type="SAM" id="MobiDB-lite"/>
    </source>
</evidence>
<evidence type="ECO:0000313" key="4">
    <source>
        <dbReference type="Proteomes" id="UP000629365"/>
    </source>
</evidence>